<feature type="compositionally biased region" description="Basic residues" evidence="2">
    <location>
        <begin position="397"/>
        <end position="412"/>
    </location>
</feature>
<proteinExistence type="predicted"/>
<dbReference type="Pfam" id="PF13086">
    <property type="entry name" value="AAA_11"/>
    <property type="match status" value="1"/>
</dbReference>
<feature type="coiled-coil region" evidence="1">
    <location>
        <begin position="1126"/>
        <end position="1153"/>
    </location>
</feature>
<feature type="compositionally biased region" description="Low complexity" evidence="2">
    <location>
        <begin position="1928"/>
        <end position="1939"/>
    </location>
</feature>
<keyword evidence="6" id="KW-0547">Nucleotide-binding</keyword>
<feature type="region of interest" description="Disordered" evidence="2">
    <location>
        <begin position="2051"/>
        <end position="2088"/>
    </location>
</feature>
<reference evidence="6" key="2">
    <citation type="journal article" date="2023" name="Science">
        <title>Genomic signatures of disease resistance in endangered staghorn corals.</title>
        <authorList>
            <person name="Vollmer S.V."/>
            <person name="Selwyn J.D."/>
            <person name="Despard B.A."/>
            <person name="Roesel C.L."/>
        </authorList>
    </citation>
    <scope>NUCLEOTIDE SEQUENCE</scope>
    <source>
        <strain evidence="6">K2</strain>
    </source>
</reference>
<feature type="region of interest" description="Disordered" evidence="2">
    <location>
        <begin position="377"/>
        <end position="431"/>
    </location>
</feature>
<dbReference type="GO" id="GO:0001147">
    <property type="term" value="F:transcription termination site sequence-specific DNA binding"/>
    <property type="evidence" value="ECO:0007669"/>
    <property type="project" value="TreeGrafter"/>
</dbReference>
<dbReference type="PANTHER" id="PTHR10887:SF495">
    <property type="entry name" value="HELICASE SENATAXIN ISOFORM X1-RELATED"/>
    <property type="match status" value="1"/>
</dbReference>
<feature type="region of interest" description="Disordered" evidence="2">
    <location>
        <begin position="1917"/>
        <end position="1973"/>
    </location>
</feature>
<dbReference type="InterPro" id="IPR045055">
    <property type="entry name" value="DNA2/NAM7-like"/>
</dbReference>
<accession>A0AAD9R454</accession>
<feature type="compositionally biased region" description="Basic and acidic residues" evidence="2">
    <location>
        <begin position="1709"/>
        <end position="1739"/>
    </location>
</feature>
<dbReference type="CDD" id="cd18042">
    <property type="entry name" value="DEXXQc_SETX"/>
    <property type="match status" value="1"/>
</dbReference>
<feature type="region of interest" description="Disordered" evidence="2">
    <location>
        <begin position="1867"/>
        <end position="1904"/>
    </location>
</feature>
<evidence type="ECO:0000259" key="4">
    <source>
        <dbReference type="Pfam" id="PF13086"/>
    </source>
</evidence>
<dbReference type="GO" id="GO:0004386">
    <property type="term" value="F:helicase activity"/>
    <property type="evidence" value="ECO:0007669"/>
    <property type="project" value="UniProtKB-KW"/>
</dbReference>
<feature type="compositionally biased region" description="Polar residues" evidence="2">
    <location>
        <begin position="1962"/>
        <end position="1973"/>
    </location>
</feature>
<dbReference type="EMBL" id="JARQWQ010000003">
    <property type="protein sequence ID" value="KAK2572774.1"/>
    <property type="molecule type" value="Genomic_DNA"/>
</dbReference>
<sequence>MPGLKIPAGNFLLALSILLSGGSATKVFKLFSFMGIGCVSLKTFFKYQRIKLFPLIYLYWQKYQSQMLAKLKSLQTGIVIAGDGRHDSMGHSAKFGAYTIFCCTVPMIIHFSLVQVPQGNTQQNNEKRTRTCKNLVCKKLSLWLASTVDLWAGDVLEVAKLGTEEKKGLKTALKYSDMFSRKSLPILSSSDEKEIVSILIQGFKSESGKLIKLEGNVTQPSFLVERERENKQLLSSIVDEGSRSSLEPSDSGRACAVEKTGNDERSSIRNMAIEESGSTVAGEFDSEPRKRKIDPTVRSWGKAGPSTYASSSEEDVDEEHFMKMKRRKKIKHQLESSKAFDKPQEIIPWPSITVRLVDYKQQGKTEKDLLHEREEITGDGPVKDDTKICAKDDGNHQRPKVKQKRFFARKTTGKLGERTSKHRKPDRKRDVEDNVANNLDWKDPLFKCTVKLERTRSNFSDDDEDSDAALGEMMEIFDSQQTTNVVTKSEIQKTIISSKDDVLADSAESSDDELFKSVFDLTKTESSSSVTSSGGDNIFPEVKSEVPAPETTAIPDSVSMNEKGETPLRLMDIDLHRERMQLEVMDDVQYSLDFEEDKGEVVGEEAGGPSTLQVVTNALQRDSLVNIDHGDVSDRSALKEEAEYFASNNLKTNGEDSEPLSSISRRVENDALDNGIGDFWNDVNSELIMNSQEDVLASIEDDLYGALPDNFERESAMFSPEVCRGVGGKSVHQTDENNLSEAKDANLTSIKSMDFPSDSRPPEVATATAAARGFAHPVVSVAKTPAITTPQRALTEDDFFHEVLSWEAVDLGSSENRKKTSFLPRRYSVLLMPDRSGFDSMDQYHDTFKPLLFMEIWAKAVNDWMEVNVDKKKVNVEVLDGSSSNKTFLIVCCGSIGLDQRNKVLFPIEHDLVVMSFFSPELRGAEDTSVSGMPYPPVFGIVQKVEVTPTKPSERSKGGSSSEEDTVDSSAFQLKLHIKTTSNFRPPRKSHLSIKFVTQLLTHLRQWVGLMNIAKSLLASDILKPRRAEYFCLNDYKHSTTVSKDYNASQEKVISCGTNAMHLPYPIPRVCLVQGPPGTGKSYTIVGLIKEILNRRQEPVAQSTTGSPVLANKYRILLCAPSNAAIDELIGQIKRARIRLDKKQDNKENWRRNQQSAFQKASLKNCGDVTLVRVGRKSQVHSSVLEFWLETMAKNKLQEKRSVSTVDVNISEHKDDLNACTAELEELEKRIWALQSTTLSANQEIKEKIKDLQQKKDYLKNHRRVVQLKLRKERDKQNHLHREEARIRREILDSADIVCTTLSGAGSTSLKQDYGRCKCPFGCVIVDEACQATELDVLIPLEFKSSKLVLVGDPEQLPPTIISEKAKANAFGLSMFQRLYKFFRHNDLGRPVMMLEEQYRMHPEIASFPSRHFYSSRLKCHRSLETRPFSLKEHYRVFDVIRGQEVHLERGDFSNIEVNTVDGFQGREKDVVILSCVRAKNNRASIGFVGDKQRMNVALTRARHALFILGDMQTLKSGSNDWMELLEDAKKRECIFAVESFEDMKSHLSAANLRLPVSGTHAETTAVLTKGSNGPSVGSENECLQRLSIAIPSTGQVRREIVPSGSITEGSSVSRSETLHSVLRKTSHQTPRGISRRRVTWADRPIRTSTDNGSASPTHATYEQVQQGGCRRHSASESGKEYIASMSISSYGKRTVERAHVSGSSNRIQNDDHRRMDELSSKGPISRERRTDPALERRNNNPSNREQSRQEGAKHTCTLERDTVSETQVRNEEDVAFKDQDDETGDYRFADQRSSKEPIRHGRKNDLPEGDYNHHPPNGEPAGRHTKTDEDRLPSNPVSCKQEMDRKLSHTRCHGFDECRNLHQQIAKRSRGDEERLGPTSELRGFQPSKPVPTREESAKQHGTSECINLVEDDDSDAEATEMDAQNLPSASESSLPSSHVNLIRGGTDCNGYDTDDVMDPQNDSQDSNSTQVYNVDPILNSVMKNNRSYSPAYFANLQKQEQASNFHSTSARISTTTSISPSSSSADSVSNYMVPSRNSATSLSSALHSSSYSRTSVSPPSSAFLGTSTRSSNQQPSLSHASLTRRGNSIQGELDPVAQGRANAVAQRHPRSRGPQIIEPGTLFHGTRNPLGSGKQRTAHVTGDDVSSLRARAVAEERQPSEHRRQRRQRIDKRKVCKNFRGRTNWNK</sequence>
<feature type="compositionally biased region" description="Basic and acidic residues" evidence="2">
    <location>
        <begin position="377"/>
        <end position="396"/>
    </location>
</feature>
<gene>
    <name evidence="6" type="ORF">P5673_001758</name>
</gene>
<evidence type="ECO:0000313" key="6">
    <source>
        <dbReference type="EMBL" id="KAK2572774.1"/>
    </source>
</evidence>
<keyword evidence="1" id="KW-0175">Coiled coil</keyword>
<evidence type="ECO:0000256" key="3">
    <source>
        <dbReference type="SAM" id="SignalP"/>
    </source>
</evidence>
<dbReference type="InterPro" id="IPR047187">
    <property type="entry name" value="SF1_C_Upf1"/>
</dbReference>
<dbReference type="GO" id="GO:0006369">
    <property type="term" value="P:termination of RNA polymerase II transcription"/>
    <property type="evidence" value="ECO:0007669"/>
    <property type="project" value="TreeGrafter"/>
</dbReference>
<feature type="compositionally biased region" description="Polar residues" evidence="2">
    <location>
        <begin position="1605"/>
        <end position="1616"/>
    </location>
</feature>
<dbReference type="PANTHER" id="PTHR10887">
    <property type="entry name" value="DNA2/NAM7 HELICASE FAMILY"/>
    <property type="match status" value="1"/>
</dbReference>
<feature type="region of interest" description="Disordered" evidence="2">
    <location>
        <begin position="2102"/>
        <end position="2140"/>
    </location>
</feature>
<feature type="domain" description="DNA2/NAM7 helicase helicase" evidence="4">
    <location>
        <begin position="1046"/>
        <end position="1364"/>
    </location>
</feature>
<feature type="compositionally biased region" description="Basic and acidic residues" evidence="2">
    <location>
        <begin position="1746"/>
        <end position="1814"/>
    </location>
</feature>
<comment type="caution">
    <text evidence="6">The sequence shown here is derived from an EMBL/GenBank/DDBJ whole genome shotgun (WGS) entry which is preliminary data.</text>
</comment>
<feature type="signal peptide" evidence="3">
    <location>
        <begin position="1"/>
        <end position="24"/>
    </location>
</feature>
<dbReference type="CDD" id="cd18808">
    <property type="entry name" value="SF1_C_Upf1"/>
    <property type="match status" value="1"/>
</dbReference>
<feature type="chain" id="PRO_5041899762" evidence="3">
    <location>
        <begin position="25"/>
        <end position="2189"/>
    </location>
</feature>
<evidence type="ECO:0000256" key="2">
    <source>
        <dbReference type="SAM" id="MobiDB-lite"/>
    </source>
</evidence>
<evidence type="ECO:0000313" key="7">
    <source>
        <dbReference type="Proteomes" id="UP001249851"/>
    </source>
</evidence>
<keyword evidence="6" id="KW-0378">Hydrolase</keyword>
<dbReference type="Pfam" id="PF13087">
    <property type="entry name" value="AAA_12"/>
    <property type="match status" value="2"/>
</dbReference>
<dbReference type="InterPro" id="IPR041677">
    <property type="entry name" value="DNA2/NAM7_AAA_11"/>
</dbReference>
<feature type="region of interest" description="Disordered" evidence="2">
    <location>
        <begin position="1695"/>
        <end position="1838"/>
    </location>
</feature>
<dbReference type="SUPFAM" id="SSF52540">
    <property type="entry name" value="P-loop containing nucleoside triphosphate hydrolases"/>
    <property type="match status" value="1"/>
</dbReference>
<feature type="compositionally biased region" description="Basic and acidic residues" evidence="2">
    <location>
        <begin position="1822"/>
        <end position="1833"/>
    </location>
</feature>
<feature type="coiled-coil region" evidence="1">
    <location>
        <begin position="1210"/>
        <end position="1262"/>
    </location>
</feature>
<feature type="compositionally biased region" description="Polar residues" evidence="2">
    <location>
        <begin position="1647"/>
        <end position="1667"/>
    </location>
</feature>
<keyword evidence="6" id="KW-0067">ATP-binding</keyword>
<evidence type="ECO:0000256" key="1">
    <source>
        <dbReference type="SAM" id="Coils"/>
    </source>
</evidence>
<dbReference type="GO" id="GO:0016604">
    <property type="term" value="C:nuclear body"/>
    <property type="evidence" value="ECO:0007669"/>
    <property type="project" value="TreeGrafter"/>
</dbReference>
<dbReference type="Gene3D" id="3.40.50.300">
    <property type="entry name" value="P-loop containing nucleotide triphosphate hydrolases"/>
    <property type="match status" value="3"/>
</dbReference>
<name>A0AAD9R454_ACRCE</name>
<keyword evidence="7" id="KW-1185">Reference proteome</keyword>
<evidence type="ECO:0000259" key="5">
    <source>
        <dbReference type="Pfam" id="PF13087"/>
    </source>
</evidence>
<feature type="region of interest" description="Disordered" evidence="2">
    <location>
        <begin position="239"/>
        <end position="317"/>
    </location>
</feature>
<feature type="domain" description="DNA2/NAM7 helicase-like C-terminal" evidence="5">
    <location>
        <begin position="1373"/>
        <end position="1431"/>
    </location>
</feature>
<feature type="domain" description="DNA2/NAM7 helicase-like C-terminal" evidence="5">
    <location>
        <begin position="1452"/>
        <end position="1512"/>
    </location>
</feature>
<feature type="region of interest" description="Disordered" evidence="2">
    <location>
        <begin position="1603"/>
        <end position="1678"/>
    </location>
</feature>
<feature type="compositionally biased region" description="Low complexity" evidence="2">
    <location>
        <begin position="2051"/>
        <end position="2063"/>
    </location>
</feature>
<dbReference type="InterPro" id="IPR041679">
    <property type="entry name" value="DNA2/NAM7-like_C"/>
</dbReference>
<protein>
    <submittedName>
        <fullName evidence="6">Helicase senataxin</fullName>
    </submittedName>
</protein>
<keyword evidence="6" id="KW-0347">Helicase</keyword>
<dbReference type="InterPro" id="IPR027417">
    <property type="entry name" value="P-loop_NTPase"/>
</dbReference>
<feature type="compositionally biased region" description="Polar residues" evidence="2">
    <location>
        <begin position="2065"/>
        <end position="2088"/>
    </location>
</feature>
<feature type="region of interest" description="Disordered" evidence="2">
    <location>
        <begin position="949"/>
        <end position="968"/>
    </location>
</feature>
<keyword evidence="3" id="KW-0732">Signal</keyword>
<organism evidence="6 7">
    <name type="scientific">Acropora cervicornis</name>
    <name type="common">Staghorn coral</name>
    <dbReference type="NCBI Taxonomy" id="6130"/>
    <lineage>
        <taxon>Eukaryota</taxon>
        <taxon>Metazoa</taxon>
        <taxon>Cnidaria</taxon>
        <taxon>Anthozoa</taxon>
        <taxon>Hexacorallia</taxon>
        <taxon>Scleractinia</taxon>
        <taxon>Astrocoeniina</taxon>
        <taxon>Acroporidae</taxon>
        <taxon>Acropora</taxon>
    </lineage>
</organism>
<reference evidence="6" key="1">
    <citation type="journal article" date="2023" name="G3 (Bethesda)">
        <title>Whole genome assembly and annotation of the endangered Caribbean coral Acropora cervicornis.</title>
        <authorList>
            <person name="Selwyn J.D."/>
            <person name="Vollmer S.V."/>
        </authorList>
    </citation>
    <scope>NUCLEOTIDE SEQUENCE</scope>
    <source>
        <strain evidence="6">K2</strain>
    </source>
</reference>
<dbReference type="Proteomes" id="UP001249851">
    <property type="component" value="Unassembled WGS sequence"/>
</dbReference>